<sequence>MARLHANAFERPAFTDDVAGCDSSASAMEKSRFALLERETGSTLWETTVPDPAGPPVVADGVAYAGGAHLGQPSIDVEVRDETDAEPAVEGSLPAESGTLSALDVETGDVLWQRTMGPSRGGYALAPVDDVLVVGTSDGIVVLE</sequence>
<reference evidence="3 5" key="2">
    <citation type="submission" date="2017-12" db="EMBL/GenBank/DDBJ databases">
        <title>The characterization of oligonucleotides binding to NgAgo.</title>
        <authorList>
            <person name="Jiang L."/>
            <person name="He B."/>
            <person name="Kang J."/>
            <person name="Yu M."/>
            <person name="Li N."/>
            <person name="Fang Y."/>
            <person name="Tang Z."/>
            <person name="Wu P."/>
            <person name="Yao P."/>
            <person name="Huang J."/>
        </authorList>
    </citation>
    <scope>NUCLEOTIDE SEQUENCE [LARGE SCALE GENOMIC DNA]</scope>
    <source>
        <strain evidence="3 5">SP2</strain>
        <tissue evidence="3">Freeze-dried powder thallus</tissue>
    </source>
</reference>
<dbReference type="AlphaFoldDB" id="L9XZ88"/>
<dbReference type="Gene3D" id="2.130.10.10">
    <property type="entry name" value="YVTN repeat-like/Quinoprotein amine dehydrogenase"/>
    <property type="match status" value="1"/>
</dbReference>
<evidence type="ECO:0000313" key="2">
    <source>
        <dbReference type="EMBL" id="ELY66751.1"/>
    </source>
</evidence>
<gene>
    <name evidence="2" type="ORF">C490_12080</name>
    <name evidence="3" type="ORF">CYV19_12165</name>
</gene>
<evidence type="ECO:0000313" key="4">
    <source>
        <dbReference type="Proteomes" id="UP000011613"/>
    </source>
</evidence>
<dbReference type="Pfam" id="PF13360">
    <property type="entry name" value="PQQ_2"/>
    <property type="match status" value="1"/>
</dbReference>
<dbReference type="InterPro" id="IPR015943">
    <property type="entry name" value="WD40/YVTN_repeat-like_dom_sf"/>
</dbReference>
<proteinExistence type="predicted"/>
<evidence type="ECO:0000313" key="5">
    <source>
        <dbReference type="Proteomes" id="UP000234484"/>
    </source>
</evidence>
<name>L9XZ88_NATGS</name>
<dbReference type="InterPro" id="IPR011047">
    <property type="entry name" value="Quinoprotein_ADH-like_sf"/>
</dbReference>
<comment type="caution">
    <text evidence="2">The sequence shown here is derived from an EMBL/GenBank/DDBJ whole genome shotgun (WGS) entry which is preliminary data.</text>
</comment>
<evidence type="ECO:0000259" key="1">
    <source>
        <dbReference type="Pfam" id="PF13360"/>
    </source>
</evidence>
<evidence type="ECO:0000313" key="3">
    <source>
        <dbReference type="EMBL" id="PLK19957.1"/>
    </source>
</evidence>
<dbReference type="InterPro" id="IPR002372">
    <property type="entry name" value="PQQ_rpt_dom"/>
</dbReference>
<dbReference type="RefSeq" id="WP_005579993.1">
    <property type="nucleotide sequence ID" value="NC_019792.1"/>
</dbReference>
<dbReference type="Proteomes" id="UP000011613">
    <property type="component" value="Unassembled WGS sequence"/>
</dbReference>
<dbReference type="SUPFAM" id="SSF50998">
    <property type="entry name" value="Quinoprotein alcohol dehydrogenase-like"/>
    <property type="match status" value="1"/>
</dbReference>
<protein>
    <submittedName>
        <fullName evidence="2">Heat shock protein 70</fullName>
    </submittedName>
</protein>
<accession>L9XZ88</accession>
<reference evidence="2 4" key="1">
    <citation type="journal article" date="2014" name="PLoS Genet.">
        <title>Phylogenetically driven sequencing of extremely halophilic archaea reveals strategies for static and dynamic osmo-response.</title>
        <authorList>
            <person name="Becker E.A."/>
            <person name="Seitzer P.M."/>
            <person name="Tritt A."/>
            <person name="Larsen D."/>
            <person name="Krusor M."/>
            <person name="Yao A.I."/>
            <person name="Wu D."/>
            <person name="Madern D."/>
            <person name="Eisen J.A."/>
            <person name="Darling A.E."/>
            <person name="Facciotti M.T."/>
        </authorList>
    </citation>
    <scope>NUCLEOTIDE SEQUENCE [LARGE SCALE GENOMIC DNA]</scope>
    <source>
        <strain evidence="2 4">SP2</strain>
    </source>
</reference>
<dbReference type="EMBL" id="PKKI01000035">
    <property type="protein sequence ID" value="PLK19957.1"/>
    <property type="molecule type" value="Genomic_DNA"/>
</dbReference>
<dbReference type="EMBL" id="AOIC01000087">
    <property type="protein sequence ID" value="ELY66751.1"/>
    <property type="molecule type" value="Genomic_DNA"/>
</dbReference>
<feature type="domain" description="Pyrrolo-quinoline quinone repeat" evidence="1">
    <location>
        <begin position="26"/>
        <end position="142"/>
    </location>
</feature>
<dbReference type="Proteomes" id="UP000234484">
    <property type="component" value="Unassembled WGS sequence"/>
</dbReference>
<keyword evidence="2" id="KW-0346">Stress response</keyword>
<dbReference type="GeneID" id="14207350"/>
<organism evidence="2 4">
    <name type="scientific">Natronobacterium gregoryi (strain ATCC 43098 / DSM 3393 / CCM 3738 / CIP 104747 / IAM 13177 / JCM 8860 / NBRC 102187 / NCIMB 2189 / SP2)</name>
    <dbReference type="NCBI Taxonomy" id="797304"/>
    <lineage>
        <taxon>Archaea</taxon>
        <taxon>Methanobacteriati</taxon>
        <taxon>Methanobacteriota</taxon>
        <taxon>Stenosarchaea group</taxon>
        <taxon>Halobacteria</taxon>
        <taxon>Halobacteriales</taxon>
        <taxon>Natrialbaceae</taxon>
        <taxon>Natronobacterium</taxon>
    </lineage>
</organism>